<reference evidence="2" key="1">
    <citation type="submission" date="2014-05" db="EMBL/GenBank/DDBJ databases">
        <title>The transcriptome of the halophilic microalga Tetraselmis sp. GSL018 isolated from the Great Salt Lake, Utah.</title>
        <authorList>
            <person name="Jinkerson R.E."/>
            <person name="D'Adamo S."/>
            <person name="Posewitz M.C."/>
        </authorList>
    </citation>
    <scope>NUCLEOTIDE SEQUENCE</scope>
    <source>
        <strain evidence="2">GSL018</strain>
    </source>
</reference>
<dbReference type="EMBL" id="GBEZ01008721">
    <property type="protein sequence ID" value="JAC76836.1"/>
    <property type="molecule type" value="Transcribed_RNA"/>
</dbReference>
<feature type="region of interest" description="Disordered" evidence="1">
    <location>
        <begin position="187"/>
        <end position="224"/>
    </location>
</feature>
<dbReference type="AlphaFoldDB" id="A0A061S209"/>
<feature type="region of interest" description="Disordered" evidence="1">
    <location>
        <begin position="1"/>
        <end position="35"/>
    </location>
</feature>
<feature type="compositionally biased region" description="Polar residues" evidence="1">
    <location>
        <begin position="187"/>
        <end position="200"/>
    </location>
</feature>
<feature type="non-terminal residue" evidence="2">
    <location>
        <position position="224"/>
    </location>
</feature>
<evidence type="ECO:0000256" key="1">
    <source>
        <dbReference type="SAM" id="MobiDB-lite"/>
    </source>
</evidence>
<organism evidence="2">
    <name type="scientific">Tetraselmis sp. GSL018</name>
    <dbReference type="NCBI Taxonomy" id="582737"/>
    <lineage>
        <taxon>Eukaryota</taxon>
        <taxon>Viridiplantae</taxon>
        <taxon>Chlorophyta</taxon>
        <taxon>core chlorophytes</taxon>
        <taxon>Chlorodendrophyceae</taxon>
        <taxon>Chlorodendrales</taxon>
        <taxon>Chlorodendraceae</taxon>
        <taxon>Tetraselmis</taxon>
    </lineage>
</organism>
<name>A0A061S209_9CHLO</name>
<evidence type="ECO:0000313" key="2">
    <source>
        <dbReference type="EMBL" id="JAC76836.1"/>
    </source>
</evidence>
<gene>
    <name evidence="2" type="ORF">TSPGSL018_19149</name>
</gene>
<proteinExistence type="predicted"/>
<protein>
    <submittedName>
        <fullName evidence="2">Uncharacterized protein</fullName>
    </submittedName>
</protein>
<accession>A0A061S209</accession>
<sequence length="224" mass="24090">MGVGSPEQGTNIDFRTTSARRRSTASCSSQDYCEGNSENIRSLKISFSPSSSTCSDFSPRNDSRSPFILVSGGTRTRTAQSSAPEHTGFAIRSHSYSKRRLSRTNSLASSCAPSCKSPSYSNRHSFQGTYSTCPGTSLEYPSGQGGEGFEPIFQRARSCAELQYRNSEGRQRNGCLAIHGLRTSNSSCGEDAFSESTSPRTVVLSPEGRQRGSSAALELLSTMS</sequence>